<dbReference type="SUPFAM" id="SSF103647">
    <property type="entry name" value="TSP type-3 repeat"/>
    <property type="match status" value="1"/>
</dbReference>
<keyword evidence="2" id="KW-0732">Signal</keyword>
<feature type="chain" id="PRO_5046669050" description="Thrombospondin type 3 repeat-containing protein" evidence="2">
    <location>
        <begin position="23"/>
        <end position="296"/>
    </location>
</feature>
<feature type="region of interest" description="Disordered" evidence="1">
    <location>
        <begin position="112"/>
        <end position="179"/>
    </location>
</feature>
<dbReference type="RefSeq" id="WP_264514494.1">
    <property type="nucleotide sequence ID" value="NZ_JAPDDR010000007.1"/>
</dbReference>
<name>A0ABT3G618_9BACT</name>
<proteinExistence type="predicted"/>
<feature type="compositionally biased region" description="Acidic residues" evidence="1">
    <location>
        <begin position="136"/>
        <end position="146"/>
    </location>
</feature>
<dbReference type="Gene3D" id="4.10.1080.10">
    <property type="entry name" value="TSP type-3 repeat"/>
    <property type="match status" value="1"/>
</dbReference>
<keyword evidence="4" id="KW-1185">Reference proteome</keyword>
<sequence>MKLPPRSSLFLLLLSCVSPLHAGERFIVNGYAKQVSGGVVVGLNPVSDPVLALASPPLDRYFVPPGRVRWEVELTGGMNAAGVPLARALGTAPADYAWPAGDEMSPARFAGASNAMNPFENTADPLGVTPGGPPDYDQDGVPDEVDAFPGDPAESVDSDGDGIGNHADPDDDNDSMPDVWELQYGLNPLLADGDRDADFDGFTNFQEYEADTNPRNGSSLLKVNISKPTPGSVRLTWMGRPGRSYSIWRLPTLSLTPEPAILNLRAGSSSAMMSQDFPLSGGKCFYFLKAEIAPAP</sequence>
<comment type="caution">
    <text evidence="3">The sequence shown here is derived from an EMBL/GenBank/DDBJ whole genome shotgun (WGS) entry which is preliminary data.</text>
</comment>
<dbReference type="Proteomes" id="UP001165653">
    <property type="component" value="Unassembled WGS sequence"/>
</dbReference>
<dbReference type="InterPro" id="IPR028974">
    <property type="entry name" value="TSP_type-3_rpt"/>
</dbReference>
<evidence type="ECO:0000256" key="2">
    <source>
        <dbReference type="SAM" id="SignalP"/>
    </source>
</evidence>
<reference evidence="3" key="1">
    <citation type="submission" date="2022-10" db="EMBL/GenBank/DDBJ databases">
        <title>Luteolibacter sp. GHJ8, whole genome shotgun sequencing project.</title>
        <authorList>
            <person name="Zhao G."/>
            <person name="Shen L."/>
        </authorList>
    </citation>
    <scope>NUCLEOTIDE SEQUENCE</scope>
    <source>
        <strain evidence="3">GHJ8</strain>
    </source>
</reference>
<evidence type="ECO:0000313" key="3">
    <source>
        <dbReference type="EMBL" id="MCW1914956.1"/>
    </source>
</evidence>
<protein>
    <recommendedName>
        <fullName evidence="5">Thrombospondin type 3 repeat-containing protein</fullName>
    </recommendedName>
</protein>
<gene>
    <name evidence="3" type="ORF">OJ996_15310</name>
</gene>
<organism evidence="3 4">
    <name type="scientific">Luteolibacter rhizosphaerae</name>
    <dbReference type="NCBI Taxonomy" id="2989719"/>
    <lineage>
        <taxon>Bacteria</taxon>
        <taxon>Pseudomonadati</taxon>
        <taxon>Verrucomicrobiota</taxon>
        <taxon>Verrucomicrobiia</taxon>
        <taxon>Verrucomicrobiales</taxon>
        <taxon>Verrucomicrobiaceae</taxon>
        <taxon>Luteolibacter</taxon>
    </lineage>
</organism>
<feature type="signal peptide" evidence="2">
    <location>
        <begin position="1"/>
        <end position="22"/>
    </location>
</feature>
<evidence type="ECO:0008006" key="5">
    <source>
        <dbReference type="Google" id="ProtNLM"/>
    </source>
</evidence>
<dbReference type="EMBL" id="JAPDDR010000007">
    <property type="protein sequence ID" value="MCW1914956.1"/>
    <property type="molecule type" value="Genomic_DNA"/>
</dbReference>
<evidence type="ECO:0000256" key="1">
    <source>
        <dbReference type="SAM" id="MobiDB-lite"/>
    </source>
</evidence>
<evidence type="ECO:0000313" key="4">
    <source>
        <dbReference type="Proteomes" id="UP001165653"/>
    </source>
</evidence>
<accession>A0ABT3G618</accession>